<keyword evidence="4" id="KW-1185">Reference proteome</keyword>
<feature type="coiled-coil region" evidence="1">
    <location>
        <begin position="205"/>
        <end position="239"/>
    </location>
</feature>
<dbReference type="Proteomes" id="UP000683925">
    <property type="component" value="Unassembled WGS sequence"/>
</dbReference>
<keyword evidence="1" id="KW-0175">Coiled coil</keyword>
<protein>
    <submittedName>
        <fullName evidence="3">Uncharacterized protein</fullName>
    </submittedName>
</protein>
<gene>
    <name evidence="3" type="ORF">POCTA_138.1.T0040270</name>
</gene>
<evidence type="ECO:0000313" key="3">
    <source>
        <dbReference type="EMBL" id="CAD8133069.1"/>
    </source>
</evidence>
<feature type="compositionally biased region" description="Polar residues" evidence="2">
    <location>
        <begin position="28"/>
        <end position="48"/>
    </location>
</feature>
<sequence>MIVKKGIQNDQDEDTWLLSERLETCETRISQNSQTISDSQTKLEQAQEQVGPLEQKLLDKRHQSEDKEGEEQRNNDRINKLIQYRQDSIQQFESKRDELTSIVGALSEAKKIIASIKTDPTALIQLKNHKDNILNQIQKSSMFYTLIHSTLSLIQQGTSQEKVIRIINDLIDEVYQVQKLEMIPDDQREADFVKTCYRIFFEFANTRLSTKIAELRADVQQLQQQLLELNNNIVFYQDLVNLKTKENQYWQQSCNDAQNSHNGLTDYRNQQIVIIDECISLLQGNDPEIVQFIQKFV</sequence>
<accession>A0A8S1S246</accession>
<evidence type="ECO:0000256" key="1">
    <source>
        <dbReference type="SAM" id="Coils"/>
    </source>
</evidence>
<reference evidence="3" key="1">
    <citation type="submission" date="2021-01" db="EMBL/GenBank/DDBJ databases">
        <authorList>
            <consortium name="Genoscope - CEA"/>
            <person name="William W."/>
        </authorList>
    </citation>
    <scope>NUCLEOTIDE SEQUENCE</scope>
</reference>
<evidence type="ECO:0000313" key="4">
    <source>
        <dbReference type="Proteomes" id="UP000683925"/>
    </source>
</evidence>
<comment type="caution">
    <text evidence="3">The sequence shown here is derived from an EMBL/GenBank/DDBJ whole genome shotgun (WGS) entry which is preliminary data.</text>
</comment>
<dbReference type="AlphaFoldDB" id="A0A8S1S246"/>
<proteinExistence type="predicted"/>
<name>A0A8S1S246_PAROT</name>
<feature type="region of interest" description="Disordered" evidence="2">
    <location>
        <begin position="28"/>
        <end position="79"/>
    </location>
</feature>
<dbReference type="EMBL" id="CAJJDP010000003">
    <property type="protein sequence ID" value="CAD8133069.1"/>
    <property type="molecule type" value="Genomic_DNA"/>
</dbReference>
<feature type="compositionally biased region" description="Basic and acidic residues" evidence="2">
    <location>
        <begin position="56"/>
        <end position="79"/>
    </location>
</feature>
<organism evidence="3 4">
    <name type="scientific">Paramecium octaurelia</name>
    <dbReference type="NCBI Taxonomy" id="43137"/>
    <lineage>
        <taxon>Eukaryota</taxon>
        <taxon>Sar</taxon>
        <taxon>Alveolata</taxon>
        <taxon>Ciliophora</taxon>
        <taxon>Intramacronucleata</taxon>
        <taxon>Oligohymenophorea</taxon>
        <taxon>Peniculida</taxon>
        <taxon>Parameciidae</taxon>
        <taxon>Paramecium</taxon>
    </lineage>
</organism>
<evidence type="ECO:0000256" key="2">
    <source>
        <dbReference type="SAM" id="MobiDB-lite"/>
    </source>
</evidence>